<dbReference type="AlphaFoldDB" id="A0A5C5G8R8"/>
<gene>
    <name evidence="3" type="ORF">DMC30DRAFT_413052</name>
</gene>
<organism evidence="3 4">
    <name type="scientific">Rhodotorula diobovata</name>
    <dbReference type="NCBI Taxonomy" id="5288"/>
    <lineage>
        <taxon>Eukaryota</taxon>
        <taxon>Fungi</taxon>
        <taxon>Dikarya</taxon>
        <taxon>Basidiomycota</taxon>
        <taxon>Pucciniomycotina</taxon>
        <taxon>Microbotryomycetes</taxon>
        <taxon>Sporidiobolales</taxon>
        <taxon>Sporidiobolaceae</taxon>
        <taxon>Rhodotorula</taxon>
    </lineage>
</organism>
<dbReference type="OrthoDB" id="439917at2759"/>
<accession>A0A5C5G8R8</accession>
<keyword evidence="4" id="KW-1185">Reference proteome</keyword>
<dbReference type="Proteomes" id="UP000311382">
    <property type="component" value="Unassembled WGS sequence"/>
</dbReference>
<protein>
    <recommendedName>
        <fullName evidence="2">Protein CPL1-like domain-containing protein</fullName>
    </recommendedName>
</protein>
<keyword evidence="1" id="KW-0732">Signal</keyword>
<evidence type="ECO:0000313" key="3">
    <source>
        <dbReference type="EMBL" id="TNY24826.1"/>
    </source>
</evidence>
<dbReference type="PANTHER" id="PTHR35192">
    <property type="entry name" value="PROTEIN, PUTATIVE-RELATED"/>
    <property type="match status" value="1"/>
</dbReference>
<dbReference type="InterPro" id="IPR038955">
    <property type="entry name" value="PriA/CPL1_fungi"/>
</dbReference>
<evidence type="ECO:0000256" key="1">
    <source>
        <dbReference type="SAM" id="SignalP"/>
    </source>
</evidence>
<name>A0A5C5G8R8_9BASI</name>
<reference evidence="3 4" key="1">
    <citation type="submission" date="2019-03" db="EMBL/GenBank/DDBJ databases">
        <title>Rhodosporidium diobovatum UCD-FST 08-225 genome sequencing, assembly, and annotation.</title>
        <authorList>
            <person name="Fakankun I.U."/>
            <person name="Fristensky B."/>
            <person name="Levin D.B."/>
        </authorList>
    </citation>
    <scope>NUCLEOTIDE SEQUENCE [LARGE SCALE GENOMIC DNA]</scope>
    <source>
        <strain evidence="3 4">UCD-FST 08-225</strain>
    </source>
</reference>
<dbReference type="InterPro" id="IPR048661">
    <property type="entry name" value="CPL1-like"/>
</dbReference>
<dbReference type="Pfam" id="PF21671">
    <property type="entry name" value="CPL1-like"/>
    <property type="match status" value="1"/>
</dbReference>
<feature type="domain" description="Protein CPL1-like" evidence="2">
    <location>
        <begin position="210"/>
        <end position="265"/>
    </location>
</feature>
<sequence>MHFKRLLPFLGLAATTVTTATAQIISLPLLDLSLLDDGALISLDLTAGLLGGAGCPDATVGVQAALLGLVRVCVCVSVLQPASGQTACAPCTGGAEPVCGSGKCLCACPSGSYATADGCVPNTNCPAPNVITSVGNGQFQTCTCADGFVSDGANGCVAVGPSARARARHRRALNAIPHAQDVFAPKSSGGRAQHTCPDGETACPTASGGFECIDTTTSLTSCGGCPGAGGANCLQIPGALAIQCHESKCHVGSCFKGWRHSKEGNGSCL</sequence>
<evidence type="ECO:0000259" key="2">
    <source>
        <dbReference type="Pfam" id="PF21671"/>
    </source>
</evidence>
<proteinExistence type="predicted"/>
<evidence type="ECO:0000313" key="4">
    <source>
        <dbReference type="Proteomes" id="UP000311382"/>
    </source>
</evidence>
<comment type="caution">
    <text evidence="3">The sequence shown here is derived from an EMBL/GenBank/DDBJ whole genome shotgun (WGS) entry which is preliminary data.</text>
</comment>
<feature type="chain" id="PRO_5022677275" description="Protein CPL1-like domain-containing protein" evidence="1">
    <location>
        <begin position="23"/>
        <end position="269"/>
    </location>
</feature>
<dbReference type="PANTHER" id="PTHR35192:SF2">
    <property type="entry name" value="APPLE DOMAIN-CONTAINING PROTEIN"/>
    <property type="match status" value="1"/>
</dbReference>
<dbReference type="EMBL" id="SOZI01000001">
    <property type="protein sequence ID" value="TNY24826.1"/>
    <property type="molecule type" value="Genomic_DNA"/>
</dbReference>
<dbReference type="STRING" id="5288.A0A5C5G8R8"/>
<feature type="signal peptide" evidence="1">
    <location>
        <begin position="1"/>
        <end position="22"/>
    </location>
</feature>